<protein>
    <submittedName>
        <fullName evidence="2">Phospholipase B</fullName>
    </submittedName>
</protein>
<sequence>PTYIGEYIWNQLNFINSKIIHSRSTFWSVVELLRMQLVGVASGMSVKLKRKVSFEQVFILNQHMQLKTMNNFAFQNADLDKTISRDSTAFVTNLSDIFIGHSASQSYYKGFNKVVKTYIFNYQLPQTVQQQMQFVSAPGVIFASQGLLTQINTKKNDQRVHFVIAIQELQNLNQSFLGQNLQTEFFSDPGVQNQLPAWMNQYVSGVLATSAFTFSDFYFKDQYVKELLVVTDYSAFNYVKQQCDQCTQWEFQQFAKKHNIKIMLQIEGDEVYDVTQEFLNQSMHLLLNQPQYNLELLQQLNLSNSSFYYVNGSVRQNLLQKQLYQIKCDPLQGLESLLMFNDGGIALQNDYREGFAPRFDLSSNNVLEYGSVFSQITFYDLQKDLKSWVFLAVPRSTREFMVSQLKYSQQIKGDFNFSYQWALNSGCGSNNFYNYCTECQENYSIQSLCNQCQELFLMQDGICMHKDDPALKENKKTSQVVLALSIVLLMATFSIFVWVVKFMSQPKINYHEFQQLENRSRTQ</sequence>
<feature type="transmembrane region" description="Helical" evidence="1">
    <location>
        <begin position="480"/>
        <end position="500"/>
    </location>
</feature>
<dbReference type="Gene3D" id="3.60.60.20">
    <property type="match status" value="1"/>
</dbReference>
<gene>
    <name evidence="2" type="ORF">TPC1_11007</name>
</gene>
<accession>A0A146KK96</accession>
<reference evidence="2" key="1">
    <citation type="submission" date="2015-07" db="EMBL/GenBank/DDBJ databases">
        <title>Adaptation to a free-living lifestyle via gene acquisitions in the diplomonad Trepomonas sp. PC1.</title>
        <authorList>
            <person name="Xu F."/>
            <person name="Jerlstrom-Hultqvist J."/>
            <person name="Kolisko M."/>
            <person name="Simpson A.G.B."/>
            <person name="Roger A.J."/>
            <person name="Svard S.G."/>
            <person name="Andersson J.O."/>
        </authorList>
    </citation>
    <scope>NUCLEOTIDE SEQUENCE</scope>
    <source>
        <strain evidence="2">PC1</strain>
    </source>
</reference>
<dbReference type="EMBL" id="GDID01000750">
    <property type="protein sequence ID" value="JAP95856.1"/>
    <property type="molecule type" value="Transcribed_RNA"/>
</dbReference>
<feature type="non-terminal residue" evidence="2">
    <location>
        <position position="523"/>
    </location>
</feature>
<evidence type="ECO:0000313" key="2">
    <source>
        <dbReference type="EMBL" id="JAP95856.1"/>
    </source>
</evidence>
<dbReference type="AlphaFoldDB" id="A0A146KK96"/>
<organism evidence="2">
    <name type="scientific">Trepomonas sp. PC1</name>
    <dbReference type="NCBI Taxonomy" id="1076344"/>
    <lineage>
        <taxon>Eukaryota</taxon>
        <taxon>Metamonada</taxon>
        <taxon>Diplomonadida</taxon>
        <taxon>Hexamitidae</taxon>
        <taxon>Hexamitinae</taxon>
        <taxon>Trepomonas</taxon>
    </lineage>
</organism>
<feature type="non-terminal residue" evidence="2">
    <location>
        <position position="1"/>
    </location>
</feature>
<keyword evidence="1" id="KW-0812">Transmembrane</keyword>
<proteinExistence type="predicted"/>
<evidence type="ECO:0000256" key="1">
    <source>
        <dbReference type="SAM" id="Phobius"/>
    </source>
</evidence>
<keyword evidence="1" id="KW-1133">Transmembrane helix</keyword>
<name>A0A146KK96_9EUKA</name>
<keyword evidence="1" id="KW-0472">Membrane</keyword>
<dbReference type="InterPro" id="IPR043042">
    <property type="entry name" value="PLipase_B-like_dom3"/>
</dbReference>